<dbReference type="AlphaFoldDB" id="A0A5N6PNU8"/>
<comment type="caution">
    <text evidence="1">The sequence shown here is derived from an EMBL/GenBank/DDBJ whole genome shotgun (WGS) entry which is preliminary data.</text>
</comment>
<sequence length="96" mass="11212">MNQRIFFLTIDPVSAYSYGVWTLLIVTSCYGNDDEGLRPLRRWIRAVKVMTRDKGCYGEGLALIRWRRRCRTSPMKSTKVGDLLWRERHGGRTTSD</sequence>
<dbReference type="PROSITE" id="PS51257">
    <property type="entry name" value="PROKAR_LIPOPROTEIN"/>
    <property type="match status" value="1"/>
</dbReference>
<protein>
    <submittedName>
        <fullName evidence="1">Uncharacterized protein</fullName>
    </submittedName>
</protein>
<proteinExistence type="predicted"/>
<evidence type="ECO:0000313" key="2">
    <source>
        <dbReference type="Proteomes" id="UP000326396"/>
    </source>
</evidence>
<organism evidence="1 2">
    <name type="scientific">Mikania micrantha</name>
    <name type="common">bitter vine</name>
    <dbReference type="NCBI Taxonomy" id="192012"/>
    <lineage>
        <taxon>Eukaryota</taxon>
        <taxon>Viridiplantae</taxon>
        <taxon>Streptophyta</taxon>
        <taxon>Embryophyta</taxon>
        <taxon>Tracheophyta</taxon>
        <taxon>Spermatophyta</taxon>
        <taxon>Magnoliopsida</taxon>
        <taxon>eudicotyledons</taxon>
        <taxon>Gunneridae</taxon>
        <taxon>Pentapetalae</taxon>
        <taxon>asterids</taxon>
        <taxon>campanulids</taxon>
        <taxon>Asterales</taxon>
        <taxon>Asteraceae</taxon>
        <taxon>Asteroideae</taxon>
        <taxon>Heliantheae alliance</taxon>
        <taxon>Eupatorieae</taxon>
        <taxon>Mikania</taxon>
    </lineage>
</organism>
<gene>
    <name evidence="1" type="ORF">E3N88_05405</name>
</gene>
<reference evidence="1 2" key="1">
    <citation type="submission" date="2019-05" db="EMBL/GenBank/DDBJ databases">
        <title>Mikania micrantha, genome provides insights into the molecular mechanism of rapid growth.</title>
        <authorList>
            <person name="Liu B."/>
        </authorList>
    </citation>
    <scope>NUCLEOTIDE SEQUENCE [LARGE SCALE GENOMIC DNA]</scope>
    <source>
        <strain evidence="1">NLD-2019</strain>
        <tissue evidence="1">Leaf</tissue>
    </source>
</reference>
<keyword evidence="2" id="KW-1185">Reference proteome</keyword>
<name>A0A5N6PNU8_9ASTR</name>
<dbReference type="EMBL" id="SZYD01000003">
    <property type="protein sequence ID" value="KAD6794509.1"/>
    <property type="molecule type" value="Genomic_DNA"/>
</dbReference>
<dbReference type="Proteomes" id="UP000326396">
    <property type="component" value="Linkage Group LG11"/>
</dbReference>
<accession>A0A5N6PNU8</accession>
<evidence type="ECO:0000313" key="1">
    <source>
        <dbReference type="EMBL" id="KAD6794509.1"/>
    </source>
</evidence>